<feature type="compositionally biased region" description="Low complexity" evidence="1">
    <location>
        <begin position="400"/>
        <end position="412"/>
    </location>
</feature>
<dbReference type="GO" id="GO:0008157">
    <property type="term" value="F:protein phosphatase 1 binding"/>
    <property type="evidence" value="ECO:0007669"/>
    <property type="project" value="TreeGrafter"/>
</dbReference>
<dbReference type="PANTHER" id="PTHR12307">
    <property type="entry name" value="PROTEIN PHOSPHATASE 1 REGULATORY SUBUNIT"/>
    <property type="match status" value="1"/>
</dbReference>
<dbReference type="EMBL" id="JANBOI010001288">
    <property type="protein sequence ID" value="KAJ1726952.1"/>
    <property type="molecule type" value="Genomic_DNA"/>
</dbReference>
<accession>A0A9W7Y7U3</accession>
<dbReference type="InterPro" id="IPR005036">
    <property type="entry name" value="CBM21_dom"/>
</dbReference>
<feature type="domain" description="CBM21" evidence="2">
    <location>
        <begin position="133"/>
        <end position="247"/>
    </location>
</feature>
<dbReference type="Gene3D" id="2.60.40.2440">
    <property type="entry name" value="Carbohydrate binding type-21 domain"/>
    <property type="match status" value="1"/>
</dbReference>
<feature type="region of interest" description="Disordered" evidence="1">
    <location>
        <begin position="367"/>
        <end position="418"/>
    </location>
</feature>
<evidence type="ECO:0000313" key="4">
    <source>
        <dbReference type="Proteomes" id="UP001143981"/>
    </source>
</evidence>
<dbReference type="InterPro" id="IPR038175">
    <property type="entry name" value="CBM21_dom_sf"/>
</dbReference>
<evidence type="ECO:0000256" key="1">
    <source>
        <dbReference type="SAM" id="MobiDB-lite"/>
    </source>
</evidence>
<dbReference type="InterPro" id="IPR050782">
    <property type="entry name" value="PP1_regulatory_subunit_3"/>
</dbReference>
<protein>
    <recommendedName>
        <fullName evidence="2">CBM21 domain-containing protein</fullName>
    </recommendedName>
</protein>
<dbReference type="GO" id="GO:0000164">
    <property type="term" value="C:protein phosphatase type 1 complex"/>
    <property type="evidence" value="ECO:0007669"/>
    <property type="project" value="TreeGrafter"/>
</dbReference>
<organism evidence="3 4">
    <name type="scientific">Coemansia biformis</name>
    <dbReference type="NCBI Taxonomy" id="1286918"/>
    <lineage>
        <taxon>Eukaryota</taxon>
        <taxon>Fungi</taxon>
        <taxon>Fungi incertae sedis</taxon>
        <taxon>Zoopagomycota</taxon>
        <taxon>Kickxellomycotina</taxon>
        <taxon>Kickxellomycetes</taxon>
        <taxon>Kickxellales</taxon>
        <taxon>Kickxellaceae</taxon>
        <taxon>Coemansia</taxon>
    </lineage>
</organism>
<feature type="non-terminal residue" evidence="3">
    <location>
        <position position="1"/>
    </location>
</feature>
<reference evidence="3" key="1">
    <citation type="submission" date="2022-07" db="EMBL/GenBank/DDBJ databases">
        <title>Phylogenomic reconstructions and comparative analyses of Kickxellomycotina fungi.</title>
        <authorList>
            <person name="Reynolds N.K."/>
            <person name="Stajich J.E."/>
            <person name="Barry K."/>
            <person name="Grigoriev I.V."/>
            <person name="Crous P."/>
            <person name="Smith M.E."/>
        </authorList>
    </citation>
    <scope>NUCLEOTIDE SEQUENCE</scope>
    <source>
        <strain evidence="3">BCRC 34381</strain>
    </source>
</reference>
<dbReference type="PANTHER" id="PTHR12307:SF36">
    <property type="entry name" value="GLYCOGEN-BINDING SUBUNIT 76A"/>
    <property type="match status" value="1"/>
</dbReference>
<feature type="compositionally biased region" description="Low complexity" evidence="1">
    <location>
        <begin position="376"/>
        <end position="393"/>
    </location>
</feature>
<feature type="region of interest" description="Disordered" evidence="1">
    <location>
        <begin position="1"/>
        <end position="30"/>
    </location>
</feature>
<evidence type="ECO:0000259" key="2">
    <source>
        <dbReference type="PROSITE" id="PS51159"/>
    </source>
</evidence>
<dbReference type="Pfam" id="PF03370">
    <property type="entry name" value="CBM_21"/>
    <property type="match status" value="1"/>
</dbReference>
<gene>
    <name evidence="3" type="ORF">LPJ61_004850</name>
</gene>
<sequence>LHSLSTGAFRLSQHKQPRAKPAPPPIVRKDSGEVVRPCLRKRSATAPAADRCPSPAAMRTPRFVHFGTDLERVRWFLKAQSPRAVCEDAVLDACAASEDERRVPTPPVRAERPPTVRLSAIHRPAPSFAAFEQSPVVVERVVLADPRRCSAALRGSIKVHNLAFEKDVAVRYSLDQWRTAHEVPATFSRMLAAAQSGRPSVDRFEFALPLPPAALALLPATLALCVRYRVAGAEHWDNNDGRNYSFRISLPAAPAIADDDCDVVATLAPASCQPTEEGLRAPRRLTFSDCSSNSTSRDAAELTRFAAPTPADTRRYMAQSAALFGVHPSPCMSPPSPPMHASQPELPLFQDMAWGGIADVLPYMQSPASTPPSLPPAAAEPFLPGAGLPQPAATAPPPRTAAASPRTSSPLRIGSPLRHSVFDTDGAVRTGSPLAWLHSNTASALQC</sequence>
<dbReference type="OrthoDB" id="1881at2759"/>
<comment type="caution">
    <text evidence="3">The sequence shown here is derived from an EMBL/GenBank/DDBJ whole genome shotgun (WGS) entry which is preliminary data.</text>
</comment>
<evidence type="ECO:0000313" key="3">
    <source>
        <dbReference type="EMBL" id="KAJ1726952.1"/>
    </source>
</evidence>
<proteinExistence type="predicted"/>
<dbReference type="Proteomes" id="UP001143981">
    <property type="component" value="Unassembled WGS sequence"/>
</dbReference>
<keyword evidence="4" id="KW-1185">Reference proteome</keyword>
<name>A0A9W7Y7U3_9FUNG</name>
<dbReference type="PROSITE" id="PS51159">
    <property type="entry name" value="CBM21"/>
    <property type="match status" value="1"/>
</dbReference>
<dbReference type="AlphaFoldDB" id="A0A9W7Y7U3"/>